<dbReference type="Proteomes" id="UP000275078">
    <property type="component" value="Unassembled WGS sequence"/>
</dbReference>
<evidence type="ECO:0000313" key="3">
    <source>
        <dbReference type="Proteomes" id="UP000275078"/>
    </source>
</evidence>
<sequence length="505" mass="56926">MFQQRYHAMPNRSKMQDLPSPFEYDDQQEDFLAWAEEEIRRLPHWTPYHNLISTQVFLCVMLPRIPQRYREEGINEAHLRWAWKVKGGGIKASLRKVQVQKKAVLQIPEKYIAHMPEDWEGWSLMLNLEPRAQQSTSYSIAELKSRLIKPAEVPATIVGKKAEKNSSLLSSKVRKEGPCRFTGQAPNDKIHRWNPHVASFSTPSSASVSPTQFPALPVANPGLDSSSSSIVGSPNQVPASIIFNGAASTADPEWIHSLPELPLPIQTQLFAHLQQALEHSLFCFISANFPSRMDPRWTCPEALELNRAAYFLRYNVATGTTRGSQDIQEIDRIFKCLKELRHSAVHRHSLSVSRILRIIQSSILLSWKYVNDPALTEELVSFENIFHWNIGAYKNAAATAVPASMIPRAISPESDDGGISTSDRNMQIPGSPSSVSSSVSSNMSVDGLCLSLEQHSDFFIRNLCDNLQHHLNRLQVEKLFMRMQQMQQPMGPRGFIPYGPTGMAY</sequence>
<accession>A0A3N4IHN2</accession>
<gene>
    <name evidence="2" type="ORF">BJ508DRAFT_166182</name>
</gene>
<feature type="compositionally biased region" description="Polar residues" evidence="1">
    <location>
        <begin position="419"/>
        <end position="430"/>
    </location>
</feature>
<dbReference type="AlphaFoldDB" id="A0A3N4IHN2"/>
<feature type="region of interest" description="Disordered" evidence="1">
    <location>
        <begin position="411"/>
        <end position="438"/>
    </location>
</feature>
<feature type="region of interest" description="Disordered" evidence="1">
    <location>
        <begin position="1"/>
        <end position="20"/>
    </location>
</feature>
<organism evidence="2 3">
    <name type="scientific">Ascobolus immersus RN42</name>
    <dbReference type="NCBI Taxonomy" id="1160509"/>
    <lineage>
        <taxon>Eukaryota</taxon>
        <taxon>Fungi</taxon>
        <taxon>Dikarya</taxon>
        <taxon>Ascomycota</taxon>
        <taxon>Pezizomycotina</taxon>
        <taxon>Pezizomycetes</taxon>
        <taxon>Pezizales</taxon>
        <taxon>Ascobolaceae</taxon>
        <taxon>Ascobolus</taxon>
    </lineage>
</organism>
<reference evidence="2 3" key="1">
    <citation type="journal article" date="2018" name="Nat. Ecol. Evol.">
        <title>Pezizomycetes genomes reveal the molecular basis of ectomycorrhizal truffle lifestyle.</title>
        <authorList>
            <person name="Murat C."/>
            <person name="Payen T."/>
            <person name="Noel B."/>
            <person name="Kuo A."/>
            <person name="Morin E."/>
            <person name="Chen J."/>
            <person name="Kohler A."/>
            <person name="Krizsan K."/>
            <person name="Balestrini R."/>
            <person name="Da Silva C."/>
            <person name="Montanini B."/>
            <person name="Hainaut M."/>
            <person name="Levati E."/>
            <person name="Barry K.W."/>
            <person name="Belfiori B."/>
            <person name="Cichocki N."/>
            <person name="Clum A."/>
            <person name="Dockter R.B."/>
            <person name="Fauchery L."/>
            <person name="Guy J."/>
            <person name="Iotti M."/>
            <person name="Le Tacon F."/>
            <person name="Lindquist E.A."/>
            <person name="Lipzen A."/>
            <person name="Malagnac F."/>
            <person name="Mello A."/>
            <person name="Molinier V."/>
            <person name="Miyauchi S."/>
            <person name="Poulain J."/>
            <person name="Riccioni C."/>
            <person name="Rubini A."/>
            <person name="Sitrit Y."/>
            <person name="Splivallo R."/>
            <person name="Traeger S."/>
            <person name="Wang M."/>
            <person name="Zifcakova L."/>
            <person name="Wipf D."/>
            <person name="Zambonelli A."/>
            <person name="Paolocci F."/>
            <person name="Nowrousian M."/>
            <person name="Ottonello S."/>
            <person name="Baldrian P."/>
            <person name="Spatafora J.W."/>
            <person name="Henrissat B."/>
            <person name="Nagy L.G."/>
            <person name="Aury J.M."/>
            <person name="Wincker P."/>
            <person name="Grigoriev I.V."/>
            <person name="Bonfante P."/>
            <person name="Martin F.M."/>
        </authorList>
    </citation>
    <scope>NUCLEOTIDE SEQUENCE [LARGE SCALE GENOMIC DNA]</scope>
    <source>
        <strain evidence="2 3">RN42</strain>
    </source>
</reference>
<name>A0A3N4IHN2_ASCIM</name>
<evidence type="ECO:0000256" key="1">
    <source>
        <dbReference type="SAM" id="MobiDB-lite"/>
    </source>
</evidence>
<dbReference type="EMBL" id="ML119652">
    <property type="protein sequence ID" value="RPA85655.1"/>
    <property type="molecule type" value="Genomic_DNA"/>
</dbReference>
<protein>
    <submittedName>
        <fullName evidence="2">Uncharacterized protein</fullName>
    </submittedName>
</protein>
<proteinExistence type="predicted"/>
<evidence type="ECO:0000313" key="2">
    <source>
        <dbReference type="EMBL" id="RPA85655.1"/>
    </source>
</evidence>
<keyword evidence="3" id="KW-1185">Reference proteome</keyword>